<evidence type="ECO:0000313" key="1">
    <source>
        <dbReference type="EMBL" id="EGT34805.1"/>
    </source>
</evidence>
<dbReference type="OrthoDB" id="3226at2759"/>
<dbReference type="EMBL" id="GL379799">
    <property type="protein sequence ID" value="EGT34805.1"/>
    <property type="molecule type" value="Genomic_DNA"/>
</dbReference>
<protein>
    <submittedName>
        <fullName evidence="1">Uncharacterized protein</fullName>
    </submittedName>
</protein>
<proteinExistence type="predicted"/>
<keyword evidence="2" id="KW-1185">Reference proteome</keyword>
<evidence type="ECO:0000313" key="2">
    <source>
        <dbReference type="Proteomes" id="UP000008068"/>
    </source>
</evidence>
<dbReference type="InParanoid" id="G0ML75"/>
<dbReference type="PANTHER" id="PTHR22898:SF14">
    <property type="entry name" value="L-FUCOSYLTRANSFERASE"/>
    <property type="match status" value="1"/>
</dbReference>
<dbReference type="OMA" id="PRWTSIN"/>
<dbReference type="STRING" id="135651.G0ML75"/>
<dbReference type="HOGENOM" id="CLU_3052310_0_0_1"/>
<reference evidence="2" key="1">
    <citation type="submission" date="2011-07" db="EMBL/GenBank/DDBJ databases">
        <authorList>
            <consortium name="Caenorhabditis brenneri Sequencing and Analysis Consortium"/>
            <person name="Wilson R.K."/>
        </authorList>
    </citation>
    <scope>NUCLEOTIDE SEQUENCE [LARGE SCALE GENOMIC DNA]</scope>
    <source>
        <strain evidence="2">PB2801</strain>
    </source>
</reference>
<accession>G0ML75</accession>
<name>G0ML75_CAEBE</name>
<dbReference type="Proteomes" id="UP000008068">
    <property type="component" value="Unassembled WGS sequence"/>
</dbReference>
<gene>
    <name evidence="1" type="ORF">CAEBREN_07015</name>
</gene>
<organism evidence="2">
    <name type="scientific">Caenorhabditis brenneri</name>
    <name type="common">Nematode worm</name>
    <dbReference type="NCBI Taxonomy" id="135651"/>
    <lineage>
        <taxon>Eukaryota</taxon>
        <taxon>Metazoa</taxon>
        <taxon>Ecdysozoa</taxon>
        <taxon>Nematoda</taxon>
        <taxon>Chromadorea</taxon>
        <taxon>Rhabditida</taxon>
        <taxon>Rhabditina</taxon>
        <taxon>Rhabditomorpha</taxon>
        <taxon>Rhabditoidea</taxon>
        <taxon>Rhabditidae</taxon>
        <taxon>Peloderinae</taxon>
        <taxon>Caenorhabditis</taxon>
    </lineage>
</organism>
<sequence length="54" mass="6359">MGYLSKGNRVYYSDIRVTNDSVYMDGELNPDDYYLPHWIPLKLDDKSNVVGRFK</sequence>
<dbReference type="PANTHER" id="PTHR22898">
    <property type="entry name" value="UNCHARACTERIZED GLYCOSOL TRANSFERASE-RELATED"/>
    <property type="match status" value="1"/>
</dbReference>
<dbReference type="AlphaFoldDB" id="G0ML75"/>
<dbReference type="InterPro" id="IPR052501">
    <property type="entry name" value="Alpha-1-2_FucT"/>
</dbReference>